<comment type="function">
    <text evidence="9">Activator of cell division through the inhibition of FtsZ GTPase activity, therefore promoting FtsZ assembly into bundles of protofilaments necessary for the formation of the division Z ring. It is recruited early at mid-cell but it is not essential for cell division.</text>
</comment>
<organism evidence="12 13">
    <name type="scientific">Thiohalocapsa marina</name>
    <dbReference type="NCBI Taxonomy" id="424902"/>
    <lineage>
        <taxon>Bacteria</taxon>
        <taxon>Pseudomonadati</taxon>
        <taxon>Pseudomonadota</taxon>
        <taxon>Gammaproteobacteria</taxon>
        <taxon>Chromatiales</taxon>
        <taxon>Chromatiaceae</taxon>
        <taxon>Thiohalocapsa</taxon>
    </lineage>
</organism>
<dbReference type="GO" id="GO:0030428">
    <property type="term" value="C:cell septum"/>
    <property type="evidence" value="ECO:0007669"/>
    <property type="project" value="TreeGrafter"/>
</dbReference>
<keyword evidence="6" id="KW-0175">Coiled coil</keyword>
<dbReference type="GO" id="GO:0032153">
    <property type="term" value="C:cell division site"/>
    <property type="evidence" value="ECO:0007669"/>
    <property type="project" value="TreeGrafter"/>
</dbReference>
<dbReference type="Gene3D" id="3.30.160.880">
    <property type="entry name" value="Cell division protein ZapA protomer, N-terminal domain"/>
    <property type="match status" value="1"/>
</dbReference>
<dbReference type="GO" id="GO:0043093">
    <property type="term" value="P:FtsZ-dependent cytokinesis"/>
    <property type="evidence" value="ECO:0007669"/>
    <property type="project" value="TreeGrafter"/>
</dbReference>
<keyword evidence="7" id="KW-0717">Septation</keyword>
<evidence type="ECO:0000256" key="2">
    <source>
        <dbReference type="ARBA" id="ARBA00010074"/>
    </source>
</evidence>
<evidence type="ECO:0000256" key="4">
    <source>
        <dbReference type="ARBA" id="ARBA00022490"/>
    </source>
</evidence>
<evidence type="ECO:0000256" key="10">
    <source>
        <dbReference type="ARBA" id="ARBA00026068"/>
    </source>
</evidence>
<sequence length="112" mass="12145">MTDDKTAVTVQILDKEYRIACSTAEQHGLIDAAHLLDQRMRQVRQNGRVIGAERIAVIASLNLVYELQQQSGGDSPVDERRLARLQGRLTDALAGASRGAGESGVDARDESV</sequence>
<keyword evidence="5 12" id="KW-0132">Cell division</keyword>
<evidence type="ECO:0000256" key="6">
    <source>
        <dbReference type="ARBA" id="ARBA00023054"/>
    </source>
</evidence>
<comment type="subcellular location">
    <subcellularLocation>
        <location evidence="1">Cytoplasm</location>
    </subcellularLocation>
</comment>
<dbReference type="Pfam" id="PF05164">
    <property type="entry name" value="ZapA"/>
    <property type="match status" value="1"/>
</dbReference>
<dbReference type="AlphaFoldDB" id="A0A5M8FUD5"/>
<proteinExistence type="inferred from homology"/>
<dbReference type="GO" id="GO:0000917">
    <property type="term" value="P:division septum assembly"/>
    <property type="evidence" value="ECO:0007669"/>
    <property type="project" value="UniProtKB-KW"/>
</dbReference>
<keyword evidence="4" id="KW-0963">Cytoplasm</keyword>
<dbReference type="EMBL" id="VWXX01000002">
    <property type="protein sequence ID" value="KAA6187438.1"/>
    <property type="molecule type" value="Genomic_DNA"/>
</dbReference>
<dbReference type="Proteomes" id="UP000322981">
    <property type="component" value="Unassembled WGS sequence"/>
</dbReference>
<evidence type="ECO:0000256" key="5">
    <source>
        <dbReference type="ARBA" id="ARBA00022618"/>
    </source>
</evidence>
<evidence type="ECO:0000256" key="7">
    <source>
        <dbReference type="ARBA" id="ARBA00023210"/>
    </source>
</evidence>
<comment type="subunit">
    <text evidence="10">Homodimer. Interacts with FtsZ.</text>
</comment>
<evidence type="ECO:0000256" key="11">
    <source>
        <dbReference type="ARBA" id="ARBA00033158"/>
    </source>
</evidence>
<dbReference type="Gene3D" id="1.20.5.50">
    <property type="match status" value="1"/>
</dbReference>
<keyword evidence="13" id="KW-1185">Reference proteome</keyword>
<evidence type="ECO:0000256" key="1">
    <source>
        <dbReference type="ARBA" id="ARBA00004496"/>
    </source>
</evidence>
<dbReference type="SUPFAM" id="SSF102829">
    <property type="entry name" value="Cell division protein ZapA-like"/>
    <property type="match status" value="1"/>
</dbReference>
<dbReference type="PANTHER" id="PTHR34981:SF1">
    <property type="entry name" value="CELL DIVISION PROTEIN ZAPA"/>
    <property type="match status" value="1"/>
</dbReference>
<evidence type="ECO:0000313" key="13">
    <source>
        <dbReference type="Proteomes" id="UP000322981"/>
    </source>
</evidence>
<gene>
    <name evidence="12" type="ORF">F2Q65_02660</name>
</gene>
<evidence type="ECO:0000256" key="3">
    <source>
        <dbReference type="ARBA" id="ARBA00015195"/>
    </source>
</evidence>
<protein>
    <recommendedName>
        <fullName evidence="3">Cell division protein ZapA</fullName>
    </recommendedName>
    <alternativeName>
        <fullName evidence="11">Z ring-associated protein ZapA</fullName>
    </alternativeName>
</protein>
<reference evidence="12 13" key="1">
    <citation type="submission" date="2019-09" db="EMBL/GenBank/DDBJ databases">
        <title>Whole-genome sequence of the purple sulfur bacterium Thiohalocapsa marina DSM 19078.</title>
        <authorList>
            <person name="Kyndt J.A."/>
            <person name="Meyer T.E."/>
        </authorList>
    </citation>
    <scope>NUCLEOTIDE SEQUENCE [LARGE SCALE GENOMIC DNA]</scope>
    <source>
        <strain evidence="12 13">DSM 19078</strain>
    </source>
</reference>
<dbReference type="GO" id="GO:0005829">
    <property type="term" value="C:cytosol"/>
    <property type="evidence" value="ECO:0007669"/>
    <property type="project" value="TreeGrafter"/>
</dbReference>
<dbReference type="InterPro" id="IPR042233">
    <property type="entry name" value="Cell_div_ZapA_N"/>
</dbReference>
<dbReference type="OrthoDB" id="5772359at2"/>
<name>A0A5M8FUD5_9GAMM</name>
<keyword evidence="8" id="KW-0131">Cell cycle</keyword>
<dbReference type="InterPro" id="IPR036192">
    <property type="entry name" value="Cell_div_ZapA-like_sf"/>
</dbReference>
<dbReference type="PANTHER" id="PTHR34981">
    <property type="entry name" value="CELL DIVISION PROTEIN ZAPA"/>
    <property type="match status" value="1"/>
</dbReference>
<dbReference type="RefSeq" id="WP_150090121.1">
    <property type="nucleotide sequence ID" value="NZ_JBFUOH010000124.1"/>
</dbReference>
<accession>A0A5M8FUD5</accession>
<evidence type="ECO:0000256" key="8">
    <source>
        <dbReference type="ARBA" id="ARBA00023306"/>
    </source>
</evidence>
<dbReference type="GO" id="GO:0000921">
    <property type="term" value="P:septin ring assembly"/>
    <property type="evidence" value="ECO:0007669"/>
    <property type="project" value="TreeGrafter"/>
</dbReference>
<dbReference type="InterPro" id="IPR007838">
    <property type="entry name" value="Cell_div_ZapA-like"/>
</dbReference>
<comment type="caution">
    <text evidence="12">The sequence shown here is derived from an EMBL/GenBank/DDBJ whole genome shotgun (WGS) entry which is preliminary data.</text>
</comment>
<evidence type="ECO:0000313" key="12">
    <source>
        <dbReference type="EMBL" id="KAA6187438.1"/>
    </source>
</evidence>
<comment type="similarity">
    <text evidence="2">Belongs to the ZapA family. Type 1 subfamily.</text>
</comment>
<evidence type="ECO:0000256" key="9">
    <source>
        <dbReference type="ARBA" id="ARBA00024910"/>
    </source>
</evidence>